<evidence type="ECO:0000256" key="3">
    <source>
        <dbReference type="ARBA" id="ARBA00023163"/>
    </source>
</evidence>
<accession>A0A395XHU6</accession>
<dbReference type="Pfam" id="PF07883">
    <property type="entry name" value="Cupin_2"/>
    <property type="match status" value="1"/>
</dbReference>
<dbReference type="SUPFAM" id="SSF46689">
    <property type="entry name" value="Homeodomain-like"/>
    <property type="match status" value="1"/>
</dbReference>
<dbReference type="InterPro" id="IPR009057">
    <property type="entry name" value="Homeodomain-like_sf"/>
</dbReference>
<protein>
    <submittedName>
        <fullName evidence="5">AraC family transcriptional regulator</fullName>
    </submittedName>
</protein>
<evidence type="ECO:0000256" key="2">
    <source>
        <dbReference type="ARBA" id="ARBA00023125"/>
    </source>
</evidence>
<dbReference type="Pfam" id="PF12833">
    <property type="entry name" value="HTH_18"/>
    <property type="match status" value="1"/>
</dbReference>
<dbReference type="InterPro" id="IPR013096">
    <property type="entry name" value="Cupin_2"/>
</dbReference>
<keyword evidence="2" id="KW-0238">DNA-binding</keyword>
<proteinExistence type="predicted"/>
<dbReference type="Gene3D" id="2.60.120.10">
    <property type="entry name" value="Jelly Rolls"/>
    <property type="match status" value="1"/>
</dbReference>
<dbReference type="PANTHER" id="PTHR43280:SF28">
    <property type="entry name" value="HTH-TYPE TRANSCRIPTIONAL ACTIVATOR RHAS"/>
    <property type="match status" value="1"/>
</dbReference>
<reference evidence="5 6" key="1">
    <citation type="submission" date="2018-08" db="EMBL/GenBank/DDBJ databases">
        <title>A genome reference for cultivated species of the human gut microbiota.</title>
        <authorList>
            <person name="Zou Y."/>
            <person name="Xue W."/>
            <person name="Luo G."/>
        </authorList>
    </citation>
    <scope>NUCLEOTIDE SEQUENCE [LARGE SCALE GENOMIC DNA]</scope>
    <source>
        <strain evidence="5 6">AF12-11</strain>
    </source>
</reference>
<dbReference type="InterPro" id="IPR018062">
    <property type="entry name" value="HTH_AraC-typ_CS"/>
</dbReference>
<dbReference type="GO" id="GO:0043565">
    <property type="term" value="F:sequence-specific DNA binding"/>
    <property type="evidence" value="ECO:0007669"/>
    <property type="project" value="InterPro"/>
</dbReference>
<dbReference type="Proteomes" id="UP000266376">
    <property type="component" value="Unassembled WGS sequence"/>
</dbReference>
<dbReference type="EMBL" id="QSAJ01000043">
    <property type="protein sequence ID" value="RGW50061.1"/>
    <property type="molecule type" value="Genomic_DNA"/>
</dbReference>
<evidence type="ECO:0000313" key="5">
    <source>
        <dbReference type="EMBL" id="RGW50061.1"/>
    </source>
</evidence>
<comment type="caution">
    <text evidence="5">The sequence shown here is derived from an EMBL/GenBank/DDBJ whole genome shotgun (WGS) entry which is preliminary data.</text>
</comment>
<feature type="domain" description="HTH araC/xylS-type" evidence="4">
    <location>
        <begin position="199"/>
        <end position="297"/>
    </location>
</feature>
<dbReference type="PANTHER" id="PTHR43280">
    <property type="entry name" value="ARAC-FAMILY TRANSCRIPTIONAL REGULATOR"/>
    <property type="match status" value="1"/>
</dbReference>
<evidence type="ECO:0000259" key="4">
    <source>
        <dbReference type="PROSITE" id="PS01124"/>
    </source>
</evidence>
<gene>
    <name evidence="5" type="ORF">DWV67_13680</name>
</gene>
<dbReference type="InterPro" id="IPR011051">
    <property type="entry name" value="RmlC_Cupin_sf"/>
</dbReference>
<dbReference type="PROSITE" id="PS01124">
    <property type="entry name" value="HTH_ARAC_FAMILY_2"/>
    <property type="match status" value="1"/>
</dbReference>
<sequence length="309" mass="35913">MAYNGFLPENVINIGKIYSIHYFEYMSDFSFEGESHDFWEFICVDKGEVEVTGGDKKFILHKGEIAFHEPNEFHNVTATGTIAPNLIVISFQCDDNAIYYFRKKILKMDDVERNLLASIIFEARHTFQCRLDDPYLQNMPLKQPPDIFGSQQMIRLLIEQFLIHLARRYSASYTSVVRPKDTMPAAKSTKSKNDIEVYSLVTEYMKEHIRSHVTIEQICKDNLVGRSRLQKIFKNQCGLGIIDYFSKLKISTAKELIRSRHMNFTQISDYLGYTSIHYFSRQFKKETGMTPSEYASSIKAMSEGKFEEN</sequence>
<dbReference type="InterPro" id="IPR020449">
    <property type="entry name" value="Tscrpt_reg_AraC-type_HTH"/>
</dbReference>
<dbReference type="GO" id="GO:0003700">
    <property type="term" value="F:DNA-binding transcription factor activity"/>
    <property type="evidence" value="ECO:0007669"/>
    <property type="project" value="InterPro"/>
</dbReference>
<dbReference type="InterPro" id="IPR014710">
    <property type="entry name" value="RmlC-like_jellyroll"/>
</dbReference>
<name>A0A395XHU6_9FIRM</name>
<dbReference type="AlphaFoldDB" id="A0A395XHU6"/>
<organism evidence="5 6">
    <name type="scientific">Dorea formicigenerans</name>
    <dbReference type="NCBI Taxonomy" id="39486"/>
    <lineage>
        <taxon>Bacteria</taxon>
        <taxon>Bacillati</taxon>
        <taxon>Bacillota</taxon>
        <taxon>Clostridia</taxon>
        <taxon>Lachnospirales</taxon>
        <taxon>Lachnospiraceae</taxon>
        <taxon>Dorea</taxon>
    </lineage>
</organism>
<dbReference type="InterPro" id="IPR018060">
    <property type="entry name" value="HTH_AraC"/>
</dbReference>
<dbReference type="PROSITE" id="PS00041">
    <property type="entry name" value="HTH_ARAC_FAMILY_1"/>
    <property type="match status" value="1"/>
</dbReference>
<dbReference type="Gene3D" id="1.10.10.60">
    <property type="entry name" value="Homeodomain-like"/>
    <property type="match status" value="1"/>
</dbReference>
<dbReference type="SMART" id="SM00342">
    <property type="entry name" value="HTH_ARAC"/>
    <property type="match status" value="1"/>
</dbReference>
<keyword evidence="3" id="KW-0804">Transcription</keyword>
<dbReference type="SUPFAM" id="SSF51182">
    <property type="entry name" value="RmlC-like cupins"/>
    <property type="match status" value="1"/>
</dbReference>
<dbReference type="PRINTS" id="PR00032">
    <property type="entry name" value="HTHARAC"/>
</dbReference>
<evidence type="ECO:0000256" key="1">
    <source>
        <dbReference type="ARBA" id="ARBA00023015"/>
    </source>
</evidence>
<keyword evidence="1" id="KW-0805">Transcription regulation</keyword>
<evidence type="ECO:0000313" key="6">
    <source>
        <dbReference type="Proteomes" id="UP000266376"/>
    </source>
</evidence>